<dbReference type="Gene3D" id="3.30.450.20">
    <property type="entry name" value="PAS domain"/>
    <property type="match status" value="1"/>
</dbReference>
<name>A0AAV7Z9T3_9EUKA</name>
<feature type="region of interest" description="Disordered" evidence="2">
    <location>
        <begin position="146"/>
        <end position="191"/>
    </location>
</feature>
<dbReference type="Proteomes" id="UP001146793">
    <property type="component" value="Unassembled WGS sequence"/>
</dbReference>
<dbReference type="AlphaFoldDB" id="A0AAV7Z9T3"/>
<feature type="compositionally biased region" description="Low complexity" evidence="2">
    <location>
        <begin position="347"/>
        <end position="358"/>
    </location>
</feature>
<feature type="coiled-coil region" evidence="1">
    <location>
        <begin position="261"/>
        <end position="316"/>
    </location>
</feature>
<gene>
    <name evidence="3" type="ORF">M0812_18507</name>
</gene>
<evidence type="ECO:0000256" key="1">
    <source>
        <dbReference type="SAM" id="Coils"/>
    </source>
</evidence>
<keyword evidence="1" id="KW-0175">Coiled coil</keyword>
<feature type="region of interest" description="Disordered" evidence="2">
    <location>
        <begin position="433"/>
        <end position="482"/>
    </location>
</feature>
<sequence>MGNRSNSTLIKIDGRTFKDYKKMIKKSPDCYMQIDSSGDIVDVNRSTVKLFKARSRKKFNKFKLNEITPKVQPHLKQETEKAIVNKIIQTLERAKQGKGNEFVWLYKDCEDQELWVHIRLRAINLVGSFVIEGLLKPIDNPEEVHKKLSKMKNSGNEQKNNKKQSKSDSESSEEEESEDSESLDNEGNYSDKMNEISDRMLNLQDSDNLSQIFETLSKIKFLVRDAENIELEKLVVDKLNGIDNFFNEVLDNRNHHISHLGERLMNERSENRKKYKQLEEHLQRRLGGMDYENEKKREIEISNENLTENIKKWQELLSAQISLQKSIKKKKKKLNKDKNTDQENAEDTSTSISISDSDGFDILNYSNNSLSSSSYSSPSPSPSSDKSQIHPNSNSKTNSEDNSDSNSNSQLKLQLESDLDSITKTKTDKIINNTQSNNIETNNSKNENIENLKEKKKNNKNFKKEKFMKEKKKLKKSNVKKK</sequence>
<feature type="region of interest" description="Disordered" evidence="2">
    <location>
        <begin position="329"/>
        <end position="358"/>
    </location>
</feature>
<feature type="compositionally biased region" description="Low complexity" evidence="2">
    <location>
        <begin position="370"/>
        <end position="384"/>
    </location>
</feature>
<feature type="region of interest" description="Disordered" evidence="2">
    <location>
        <begin position="370"/>
        <end position="410"/>
    </location>
</feature>
<feature type="compositionally biased region" description="Acidic residues" evidence="2">
    <location>
        <begin position="170"/>
        <end position="184"/>
    </location>
</feature>
<proteinExistence type="predicted"/>
<comment type="caution">
    <text evidence="3">The sequence shown here is derived from an EMBL/GenBank/DDBJ whole genome shotgun (WGS) entry which is preliminary data.</text>
</comment>
<protein>
    <submittedName>
        <fullName evidence="3">Uncharacterized protein</fullName>
    </submittedName>
</protein>
<evidence type="ECO:0000256" key="2">
    <source>
        <dbReference type="SAM" id="MobiDB-lite"/>
    </source>
</evidence>
<organism evidence="3 4">
    <name type="scientific">Anaeramoeba flamelloides</name>
    <dbReference type="NCBI Taxonomy" id="1746091"/>
    <lineage>
        <taxon>Eukaryota</taxon>
        <taxon>Metamonada</taxon>
        <taxon>Anaeramoebidae</taxon>
        <taxon>Anaeramoeba</taxon>
    </lineage>
</organism>
<feature type="compositionally biased region" description="Low complexity" evidence="2">
    <location>
        <begin position="433"/>
        <end position="446"/>
    </location>
</feature>
<reference evidence="3" key="1">
    <citation type="submission" date="2022-08" db="EMBL/GenBank/DDBJ databases">
        <title>Novel sulphate-reducing endosymbionts in the free-living metamonad Anaeramoeba.</title>
        <authorList>
            <person name="Jerlstrom-Hultqvist J."/>
            <person name="Cepicka I."/>
            <person name="Gallot-Lavallee L."/>
            <person name="Salas-Leiva D."/>
            <person name="Curtis B.A."/>
            <person name="Zahonova K."/>
            <person name="Pipaliya S."/>
            <person name="Dacks J."/>
            <person name="Roger A.J."/>
        </authorList>
    </citation>
    <scope>NUCLEOTIDE SEQUENCE</scope>
    <source>
        <strain evidence="3">Busselton2</strain>
    </source>
</reference>
<feature type="compositionally biased region" description="Basic residues" evidence="2">
    <location>
        <begin position="469"/>
        <end position="482"/>
    </location>
</feature>
<accession>A0AAV7Z9T3</accession>
<dbReference type="EMBL" id="JANTQA010000036">
    <property type="protein sequence ID" value="KAJ3436449.1"/>
    <property type="molecule type" value="Genomic_DNA"/>
</dbReference>
<evidence type="ECO:0000313" key="3">
    <source>
        <dbReference type="EMBL" id="KAJ3436449.1"/>
    </source>
</evidence>
<evidence type="ECO:0000313" key="4">
    <source>
        <dbReference type="Proteomes" id="UP001146793"/>
    </source>
</evidence>